<name>A0A6I3SKV5_HELMO</name>
<dbReference type="PANTHER" id="PTHR39555:SF1">
    <property type="entry name" value="TYPE IV PILUS INNER MEMBRANE COMPONENT PILO"/>
    <property type="match status" value="1"/>
</dbReference>
<evidence type="ECO:0000256" key="2">
    <source>
        <dbReference type="SAM" id="Phobius"/>
    </source>
</evidence>
<keyword evidence="1" id="KW-0175">Coiled coil</keyword>
<dbReference type="GO" id="GO:0043683">
    <property type="term" value="P:type IV pilus assembly"/>
    <property type="evidence" value="ECO:0007669"/>
    <property type="project" value="InterPro"/>
</dbReference>
<keyword evidence="4" id="KW-1185">Reference proteome</keyword>
<dbReference type="OrthoDB" id="1807571at2"/>
<keyword evidence="2" id="KW-0812">Transmembrane</keyword>
<reference evidence="3 4" key="1">
    <citation type="submission" date="2019-11" db="EMBL/GenBank/DDBJ databases">
        <title>Whole-genome sequence of a the green, strictly anaerobic photosynthetic bacterium Heliobacillus mobilis DSM 6151.</title>
        <authorList>
            <person name="Kyndt J.A."/>
            <person name="Meyer T.E."/>
        </authorList>
    </citation>
    <scope>NUCLEOTIDE SEQUENCE [LARGE SCALE GENOMIC DNA]</scope>
    <source>
        <strain evidence="3 4">DSM 6151</strain>
    </source>
</reference>
<comment type="caution">
    <text evidence="3">The sequence shown here is derived from an EMBL/GenBank/DDBJ whole genome shotgun (WGS) entry which is preliminary data.</text>
</comment>
<dbReference type="GO" id="GO:0043107">
    <property type="term" value="P:type IV pilus-dependent motility"/>
    <property type="evidence" value="ECO:0007669"/>
    <property type="project" value="InterPro"/>
</dbReference>
<dbReference type="Gene3D" id="3.30.70.60">
    <property type="match status" value="1"/>
</dbReference>
<organism evidence="3 4">
    <name type="scientific">Heliobacterium mobile</name>
    <name type="common">Heliobacillus mobilis</name>
    <dbReference type="NCBI Taxonomy" id="28064"/>
    <lineage>
        <taxon>Bacteria</taxon>
        <taxon>Bacillati</taxon>
        <taxon>Bacillota</taxon>
        <taxon>Clostridia</taxon>
        <taxon>Eubacteriales</taxon>
        <taxon>Heliobacteriaceae</taxon>
        <taxon>Heliobacterium</taxon>
    </lineage>
</organism>
<protein>
    <submittedName>
        <fullName evidence="3">Type 4a pilus biogenesis protein PilO</fullName>
    </submittedName>
</protein>
<dbReference type="PANTHER" id="PTHR39555">
    <property type="entry name" value="FIMBRIAL ASSEMBLY PROTEIN PILO-LIKE PROTEIN-RELATED"/>
    <property type="match status" value="1"/>
</dbReference>
<dbReference type="RefSeq" id="WP_155476481.1">
    <property type="nucleotide sequence ID" value="NZ_WNKU01000010.1"/>
</dbReference>
<dbReference type="InterPro" id="IPR007445">
    <property type="entry name" value="PilO"/>
</dbReference>
<gene>
    <name evidence="3" type="primary">pilO</name>
    <name evidence="3" type="ORF">GJ688_10385</name>
</gene>
<dbReference type="Proteomes" id="UP000430670">
    <property type="component" value="Unassembled WGS sequence"/>
</dbReference>
<keyword evidence="2" id="KW-0472">Membrane</keyword>
<dbReference type="Pfam" id="PF04350">
    <property type="entry name" value="PilO"/>
    <property type="match status" value="1"/>
</dbReference>
<dbReference type="InterPro" id="IPR014717">
    <property type="entry name" value="Transl_elong_EF1B/ribsomal_bS6"/>
</dbReference>
<accession>A0A6I3SKV5</accession>
<dbReference type="AlphaFoldDB" id="A0A6I3SKV5"/>
<sequence length="179" mass="20832">MVKIDQKMNRRLIILLSSVVLIAMTFIIFYQYGELRKAREDVTREKEALTQVKQQITDLVQVKEQTEQKQAEKRWYERLIPNLPKEDQLIREVQFRVDTSGLTCKEIRFGNRIDKEGYIEMPISIVCEGRYSELIACLKGMTLLGRALRIDSLKVSKLTPESPVLRVEMMAAAFYASKK</sequence>
<keyword evidence="2" id="KW-1133">Transmembrane helix</keyword>
<feature type="transmembrane region" description="Helical" evidence="2">
    <location>
        <begin position="12"/>
        <end position="32"/>
    </location>
</feature>
<dbReference type="EMBL" id="WNKU01000010">
    <property type="protein sequence ID" value="MTV49385.1"/>
    <property type="molecule type" value="Genomic_DNA"/>
</dbReference>
<evidence type="ECO:0000256" key="1">
    <source>
        <dbReference type="SAM" id="Coils"/>
    </source>
</evidence>
<proteinExistence type="predicted"/>
<evidence type="ECO:0000313" key="3">
    <source>
        <dbReference type="EMBL" id="MTV49385.1"/>
    </source>
</evidence>
<feature type="coiled-coil region" evidence="1">
    <location>
        <begin position="32"/>
        <end position="69"/>
    </location>
</feature>
<evidence type="ECO:0000313" key="4">
    <source>
        <dbReference type="Proteomes" id="UP000430670"/>
    </source>
</evidence>